<reference evidence="7" key="1">
    <citation type="submission" date="2016-01" db="EMBL/GenBank/DDBJ databases">
        <authorList>
            <person name="Mitreva M."/>
            <person name="Pepin K.H."/>
            <person name="Mihindukulasuriya K.A."/>
            <person name="Fulton R."/>
            <person name="Fronick C."/>
            <person name="O'Laughlin M."/>
            <person name="Miner T."/>
            <person name="Herter B."/>
            <person name="Rosa B.A."/>
            <person name="Cordes M."/>
            <person name="Tomlinson C."/>
            <person name="Wollam A."/>
            <person name="Palsikar V.B."/>
            <person name="Mardis E.R."/>
            <person name="Wilson R.K."/>
        </authorList>
    </citation>
    <scope>NUCLEOTIDE SEQUENCE [LARGE SCALE GENOMIC DNA]</scope>
    <source>
        <strain evidence="7">GED7749B</strain>
    </source>
</reference>
<dbReference type="PROSITE" id="PS50983">
    <property type="entry name" value="FE_B12_PBP"/>
    <property type="match status" value="1"/>
</dbReference>
<keyword evidence="3" id="KW-0813">Transport</keyword>
<accession>A0A133KQH0</accession>
<comment type="similarity">
    <text evidence="2">Belongs to the bacterial solute-binding protein 8 family.</text>
</comment>
<dbReference type="InterPro" id="IPR002491">
    <property type="entry name" value="ABC_transptr_periplasmic_BD"/>
</dbReference>
<comment type="subcellular location">
    <subcellularLocation>
        <location evidence="1">Cell membrane</location>
        <topology evidence="1">Lipid-anchor</topology>
    </subcellularLocation>
</comment>
<evidence type="ECO:0000256" key="2">
    <source>
        <dbReference type="ARBA" id="ARBA00008814"/>
    </source>
</evidence>
<feature type="domain" description="Fe/B12 periplasmic-binding" evidence="5">
    <location>
        <begin position="83"/>
        <end position="341"/>
    </location>
</feature>
<dbReference type="AlphaFoldDB" id="A0A133KQH0"/>
<dbReference type="Proteomes" id="UP000070376">
    <property type="component" value="Unassembled WGS sequence"/>
</dbReference>
<dbReference type="GO" id="GO:0030288">
    <property type="term" value="C:outer membrane-bounded periplasmic space"/>
    <property type="evidence" value="ECO:0007669"/>
    <property type="project" value="TreeGrafter"/>
</dbReference>
<dbReference type="Gene3D" id="3.40.50.1980">
    <property type="entry name" value="Nitrogenase molybdenum iron protein domain"/>
    <property type="match status" value="2"/>
</dbReference>
<keyword evidence="4" id="KW-0732">Signal</keyword>
<dbReference type="EMBL" id="LRPN01000068">
    <property type="protein sequence ID" value="KWZ81801.1"/>
    <property type="molecule type" value="Genomic_DNA"/>
</dbReference>
<name>A0A133KQH0_HEYCO</name>
<evidence type="ECO:0000256" key="1">
    <source>
        <dbReference type="ARBA" id="ARBA00004193"/>
    </source>
</evidence>
<dbReference type="PANTHER" id="PTHR30532:SF29">
    <property type="entry name" value="FE(3+) DICITRATE-BINDING PERIPLASMIC PROTEIN"/>
    <property type="match status" value="1"/>
</dbReference>
<evidence type="ECO:0000313" key="6">
    <source>
        <dbReference type="EMBL" id="KWZ81801.1"/>
    </source>
</evidence>
<dbReference type="PATRIC" id="fig|1398.22.peg.1899"/>
<gene>
    <name evidence="6" type="ORF">HMPREF3213_01896</name>
</gene>
<dbReference type="InterPro" id="IPR051313">
    <property type="entry name" value="Bact_iron-sidero_bind"/>
</dbReference>
<dbReference type="GO" id="GO:0005886">
    <property type="term" value="C:plasma membrane"/>
    <property type="evidence" value="ECO:0007669"/>
    <property type="project" value="UniProtKB-SubCell"/>
</dbReference>
<comment type="caution">
    <text evidence="6">The sequence shown here is derived from an EMBL/GenBank/DDBJ whole genome shotgun (WGS) entry which is preliminary data.</text>
</comment>
<dbReference type="PANTHER" id="PTHR30532">
    <property type="entry name" value="IRON III DICITRATE-BINDING PERIPLASMIC PROTEIN"/>
    <property type="match status" value="1"/>
</dbReference>
<proteinExistence type="inferred from homology"/>
<dbReference type="GO" id="GO:1901678">
    <property type="term" value="P:iron coordination entity transport"/>
    <property type="evidence" value="ECO:0007669"/>
    <property type="project" value="UniProtKB-ARBA"/>
</dbReference>
<evidence type="ECO:0000256" key="3">
    <source>
        <dbReference type="ARBA" id="ARBA00022448"/>
    </source>
</evidence>
<dbReference type="SUPFAM" id="SSF53807">
    <property type="entry name" value="Helical backbone' metal receptor"/>
    <property type="match status" value="1"/>
</dbReference>
<evidence type="ECO:0000256" key="4">
    <source>
        <dbReference type="ARBA" id="ARBA00022729"/>
    </source>
</evidence>
<evidence type="ECO:0000313" key="7">
    <source>
        <dbReference type="Proteomes" id="UP000070376"/>
    </source>
</evidence>
<dbReference type="Pfam" id="PF01497">
    <property type="entry name" value="Peripla_BP_2"/>
    <property type="match status" value="1"/>
</dbReference>
<protein>
    <submittedName>
        <fullName evidence="6">Periplasmic binding protein</fullName>
    </submittedName>
</protein>
<evidence type="ECO:0000259" key="5">
    <source>
        <dbReference type="PROSITE" id="PS50983"/>
    </source>
</evidence>
<sequence length="341" mass="37425">MLIIIIIYLSTIFYHNARGMKMSYNLKLKKIFQICGIVFLSVALAACGNGQAGNGNGNKPAGGAKTRTVTDAVGHQVKVPAHPKRVIATYLEDHLVALGVKPVAQWSVSNGIQEYLQDDLLKGVPTISYDLPYEQVQKFKPDLILIDDAGMVEGGKYEQYSKIAPTFVVSKKQNSDWRKELLTVGKVLNKEAKAKQVLADYEKTAKKAKAQLAKNGKSPSAAAIWLVNNKFFIVSKNVSSGDVLYNDLGLKVPAVVNEISAKATSNWNAISLEKLTELDADYIFLINSDKTRATELDNALWKSIPAVKKHHVAEFSADTGWLYSGAIANKEMIQDVLKTIK</sequence>
<organism evidence="6 7">
    <name type="scientific">Heyndrickxia coagulans</name>
    <name type="common">Weizmannia coagulans</name>
    <dbReference type="NCBI Taxonomy" id="1398"/>
    <lineage>
        <taxon>Bacteria</taxon>
        <taxon>Bacillati</taxon>
        <taxon>Bacillota</taxon>
        <taxon>Bacilli</taxon>
        <taxon>Bacillales</taxon>
        <taxon>Bacillaceae</taxon>
        <taxon>Heyndrickxia</taxon>
    </lineage>
</organism>